<dbReference type="PROSITE" id="PS00107">
    <property type="entry name" value="PROTEIN_KINASE_ATP"/>
    <property type="match status" value="1"/>
</dbReference>
<evidence type="ECO:0000256" key="8">
    <source>
        <dbReference type="ARBA" id="ARBA00022840"/>
    </source>
</evidence>
<dbReference type="InterPro" id="IPR017441">
    <property type="entry name" value="Protein_kinase_ATP_BS"/>
</dbReference>
<dbReference type="SUPFAM" id="SSF48371">
    <property type="entry name" value="ARM repeat"/>
    <property type="match status" value="1"/>
</dbReference>
<dbReference type="Gene3D" id="1.25.10.10">
    <property type="entry name" value="Leucine-rich Repeat Variant"/>
    <property type="match status" value="1"/>
</dbReference>
<dbReference type="EC" id="2.7.11.1" evidence="2"/>
<keyword evidence="8 13" id="KW-0067">ATP-binding</keyword>
<keyword evidence="6 13" id="KW-0547">Nucleotide-binding</keyword>
<keyword evidence="5" id="KW-0808">Transferase</keyword>
<keyword evidence="7" id="KW-0418">Kinase</keyword>
<evidence type="ECO:0000256" key="7">
    <source>
        <dbReference type="ARBA" id="ARBA00022777"/>
    </source>
</evidence>
<keyword evidence="15" id="KW-0812">Transmembrane</keyword>
<gene>
    <name evidence="17" type="ORF">OPV22_028224</name>
</gene>
<proteinExistence type="predicted"/>
<evidence type="ECO:0000256" key="3">
    <source>
        <dbReference type="ARBA" id="ARBA00022490"/>
    </source>
</evidence>
<dbReference type="InterPro" id="IPR016024">
    <property type="entry name" value="ARM-type_fold"/>
</dbReference>
<evidence type="ECO:0000313" key="17">
    <source>
        <dbReference type="EMBL" id="KAJ8465672.1"/>
    </source>
</evidence>
<dbReference type="GO" id="GO:0004674">
    <property type="term" value="F:protein serine/threonine kinase activity"/>
    <property type="evidence" value="ECO:0007669"/>
    <property type="project" value="UniProtKB-KW"/>
</dbReference>
<dbReference type="SUPFAM" id="SSF56112">
    <property type="entry name" value="Protein kinase-like (PK-like)"/>
    <property type="match status" value="1"/>
</dbReference>
<dbReference type="PROSITE" id="PS00108">
    <property type="entry name" value="PROTEIN_KINASE_ST"/>
    <property type="match status" value="1"/>
</dbReference>
<comment type="catalytic activity">
    <reaction evidence="10">
        <text>L-threonyl-[protein] + ATP = O-phospho-L-threonyl-[protein] + ADP + H(+)</text>
        <dbReference type="Rhea" id="RHEA:46608"/>
        <dbReference type="Rhea" id="RHEA-COMP:11060"/>
        <dbReference type="Rhea" id="RHEA-COMP:11605"/>
        <dbReference type="ChEBI" id="CHEBI:15378"/>
        <dbReference type="ChEBI" id="CHEBI:30013"/>
        <dbReference type="ChEBI" id="CHEBI:30616"/>
        <dbReference type="ChEBI" id="CHEBI:61977"/>
        <dbReference type="ChEBI" id="CHEBI:456216"/>
        <dbReference type="EC" id="2.7.11.1"/>
    </reaction>
</comment>
<evidence type="ECO:0000256" key="12">
    <source>
        <dbReference type="ARBA" id="ARBA00075375"/>
    </source>
</evidence>
<feature type="transmembrane region" description="Helical" evidence="15">
    <location>
        <begin position="76"/>
        <end position="99"/>
    </location>
</feature>
<keyword evidence="3" id="KW-0963">Cytoplasm</keyword>
<protein>
    <recommendedName>
        <fullName evidence="2">non-specific serine/threonine protein kinase</fullName>
        <ecNumber evidence="2">2.7.11.1</ecNumber>
    </recommendedName>
    <alternativeName>
        <fullName evidence="12">Fused homolog</fullName>
    </alternativeName>
</protein>
<comment type="catalytic activity">
    <reaction evidence="11">
        <text>L-seryl-[protein] + ATP = O-phospho-L-seryl-[protein] + ADP + H(+)</text>
        <dbReference type="Rhea" id="RHEA:17989"/>
        <dbReference type="Rhea" id="RHEA-COMP:9863"/>
        <dbReference type="Rhea" id="RHEA-COMP:11604"/>
        <dbReference type="ChEBI" id="CHEBI:15378"/>
        <dbReference type="ChEBI" id="CHEBI:29999"/>
        <dbReference type="ChEBI" id="CHEBI:30616"/>
        <dbReference type="ChEBI" id="CHEBI:83421"/>
        <dbReference type="ChEBI" id="CHEBI:456216"/>
        <dbReference type="EC" id="2.7.11.1"/>
    </reaction>
</comment>
<accession>A0AAV8P676</accession>
<dbReference type="InterPro" id="IPR000719">
    <property type="entry name" value="Prot_kinase_dom"/>
</dbReference>
<keyword evidence="18" id="KW-1185">Reference proteome</keyword>
<evidence type="ECO:0000256" key="13">
    <source>
        <dbReference type="PROSITE-ProRule" id="PRU10141"/>
    </source>
</evidence>
<evidence type="ECO:0000256" key="2">
    <source>
        <dbReference type="ARBA" id="ARBA00012513"/>
    </source>
</evidence>
<evidence type="ECO:0000256" key="6">
    <source>
        <dbReference type="ARBA" id="ARBA00022741"/>
    </source>
</evidence>
<dbReference type="InterPro" id="IPR000225">
    <property type="entry name" value="Armadillo"/>
</dbReference>
<sequence>MAITHAELSSLQTHWRTDIGNRIALFLVLLSVLFGLSSFVLCLTAEASRSKATWYRLSDGSRTYESVYTGSGRTPLACAVFSFLLLAVAMFVEHAYMLVAVTCPSHPAPAAWPLPDDPRTLSFTGRWLPASSSSRSGENPFICSIAVDLLRSLLTTHASAGSASALIRSCCSSASAWSPAISEYVLFHDQLPIHRGGVLIDMAVDDYHVIELVGEGSFGKVYKGRRKYTRQTVALKFILKHGKSEKDIHNLRQEIEILRKLKHENIIEMLDAFETPQEFCVVTEFAQGELFEVLEDDKCLPEEQVQAIAKQLVKALYYLHSNRIIHRDMKPQNILIGAGSVVKLCDFGFARAMSANTVVLRSIKGTPLYMAPELVREQPYNHTADLWSLGVILYELFVGQPPFYTNSVYALIRHIVKDPVKYPENMSANFKSFLKGLLNKVPQNRLTWPALLEHPFVKESSDELEARKAIAAADAVTGSEIVGLTERINKTSDLVAANLGVKDNSITESNKEGSKNTKFSAPSSIPDSQEHASSLDVLDHSPSSDNHVLDALEKGSRTVKGAKNISQDSEALSAVLQPLQTCSQRSASSFGDPKMDTVSQSFRILTNLIAAGTVQSSPALDSITCVLLEFTAAITKMKISDAQGLIIKSLSILKKLLELSRGEIYDSYCQHWNALVELYSQILASTTDASGRIHYESTACIAVMLSRIAMGLKQSMSSEISKPMEKSFFQIVDCASSSEILGLLLECLTASGTSLISGSSNMVPAACESCKAIWYLINLAEIISAKEQAYAFPLVFSRRHSSLQPDMVEKEQSLRLHPEPVKIIEIVVNNFLESKEIQVAIYYCFHNGLESALYAALQLMSRICLLNTSACNVLCGLPNSSTAVTETDKKQRARLSVLAHLSLTDDAVTSSIQPHCASAMLALSSVLSLESGVHGNSISEHTLALLPSMATLRNLLKLCLSDDNEMKSCDVHLRRLGLNDACLGLLKMRLLWGGPLGIQQACSNGIPQLLVNLLADGLIKDPLNEKDCTSGRVGLSPTGLIWALSSLCYCLAGGIFHEILFRREHLKLIIDMISDVHLMALNVWEGLAGGHSGIRDLINTVVDLLAFPFVAVQSSPNMPSTSASINSGFLLNTGSPGGRLTMENKEMVKAIGNNMPHYIQVLIEVSFPGRILCSLDYVDLKYVSRPIAIVAKMVGYRPLALQLVREGLLSPNRVRRLLSVSIPKEAMLDFLMIISDLARMSKDFYEPISKAGMLEFLKDFLSSDCADVRAKACSAIGNMCRHSPYFYSSLATHRVIDLLIDRCADPDKRTRKFACFAVGNAAYHNDVLYEELRRCIPQLTKLLLSAEEDKTKVNAAGALSNLVRNSNALCEDIISQGAMQALLELVSNYTANALSPSRGQTQNESPLKIVLFALRKMCDHAVCRRFLRSSELFPQLAQLKRSPDPTVAEYVSVITSKATQT</sequence>
<feature type="region of interest" description="Disordered" evidence="14">
    <location>
        <begin position="505"/>
        <end position="541"/>
    </location>
</feature>
<dbReference type="EMBL" id="JAQQAF010000008">
    <property type="protein sequence ID" value="KAJ8465672.1"/>
    <property type="molecule type" value="Genomic_DNA"/>
</dbReference>
<dbReference type="FunFam" id="1.10.510.10:FF:000292">
    <property type="entry name" value="Serine/threonine-protein kinase 36"/>
    <property type="match status" value="1"/>
</dbReference>
<comment type="subcellular location">
    <subcellularLocation>
        <location evidence="1">Cytoplasm</location>
        <location evidence="1">Cytoskeleton</location>
    </subcellularLocation>
</comment>
<dbReference type="CDD" id="cd14002">
    <property type="entry name" value="STKc_STK36"/>
    <property type="match status" value="1"/>
</dbReference>
<evidence type="ECO:0000256" key="9">
    <source>
        <dbReference type="ARBA" id="ARBA00023212"/>
    </source>
</evidence>
<feature type="transmembrane region" description="Helical" evidence="15">
    <location>
        <begin position="23"/>
        <end position="45"/>
    </location>
</feature>
<feature type="binding site" evidence="13">
    <location>
        <position position="240"/>
    </location>
    <ligand>
        <name>ATP</name>
        <dbReference type="ChEBI" id="CHEBI:30616"/>
    </ligand>
</feature>
<dbReference type="InterPro" id="IPR008271">
    <property type="entry name" value="Ser/Thr_kinase_AS"/>
</dbReference>
<evidence type="ECO:0000256" key="15">
    <source>
        <dbReference type="SAM" id="Phobius"/>
    </source>
</evidence>
<keyword evidence="9" id="KW-0206">Cytoskeleton</keyword>
<dbReference type="PANTHER" id="PTHR22983">
    <property type="entry name" value="PROTEIN KINASE RELATED"/>
    <property type="match status" value="1"/>
</dbReference>
<feature type="domain" description="Protein kinase" evidence="16">
    <location>
        <begin position="207"/>
        <end position="457"/>
    </location>
</feature>
<evidence type="ECO:0000256" key="14">
    <source>
        <dbReference type="SAM" id="MobiDB-lite"/>
    </source>
</evidence>
<keyword evidence="15" id="KW-1133">Transmembrane helix</keyword>
<evidence type="ECO:0000256" key="5">
    <source>
        <dbReference type="ARBA" id="ARBA00022679"/>
    </source>
</evidence>
<evidence type="ECO:0000313" key="18">
    <source>
        <dbReference type="Proteomes" id="UP001222027"/>
    </source>
</evidence>
<dbReference type="PANTHER" id="PTHR22983:SF6">
    <property type="entry name" value="SERINE_THREONINE-PROTEIN KINASE 36"/>
    <property type="match status" value="1"/>
</dbReference>
<evidence type="ECO:0000256" key="11">
    <source>
        <dbReference type="ARBA" id="ARBA00048679"/>
    </source>
</evidence>
<dbReference type="Pfam" id="PF00069">
    <property type="entry name" value="Pkinase"/>
    <property type="match status" value="1"/>
</dbReference>
<dbReference type="GO" id="GO:0005856">
    <property type="term" value="C:cytoskeleton"/>
    <property type="evidence" value="ECO:0007669"/>
    <property type="project" value="UniProtKB-SubCell"/>
</dbReference>
<evidence type="ECO:0000256" key="1">
    <source>
        <dbReference type="ARBA" id="ARBA00004245"/>
    </source>
</evidence>
<evidence type="ECO:0000259" key="16">
    <source>
        <dbReference type="PROSITE" id="PS50011"/>
    </source>
</evidence>
<dbReference type="GO" id="GO:0005524">
    <property type="term" value="F:ATP binding"/>
    <property type="evidence" value="ECO:0007669"/>
    <property type="project" value="UniProtKB-UniRule"/>
</dbReference>
<dbReference type="SMART" id="SM00185">
    <property type="entry name" value="ARM"/>
    <property type="match status" value="3"/>
</dbReference>
<reference evidence="17 18" key="1">
    <citation type="submission" date="2022-12" db="EMBL/GenBank/DDBJ databases">
        <title>Chromosome-scale assembly of the Ensete ventricosum genome.</title>
        <authorList>
            <person name="Dussert Y."/>
            <person name="Stocks J."/>
            <person name="Wendawek A."/>
            <person name="Woldeyes F."/>
            <person name="Nichols R.A."/>
            <person name="Borrell J.S."/>
        </authorList>
    </citation>
    <scope>NUCLEOTIDE SEQUENCE [LARGE SCALE GENOMIC DNA]</scope>
    <source>
        <strain evidence="18">cv. Maze</strain>
        <tissue evidence="17">Seeds</tissue>
    </source>
</reference>
<evidence type="ECO:0000256" key="4">
    <source>
        <dbReference type="ARBA" id="ARBA00022527"/>
    </source>
</evidence>
<dbReference type="Gene3D" id="1.10.510.10">
    <property type="entry name" value="Transferase(Phosphotransferase) domain 1"/>
    <property type="match status" value="1"/>
</dbReference>
<dbReference type="GO" id="GO:0005737">
    <property type="term" value="C:cytoplasm"/>
    <property type="evidence" value="ECO:0007669"/>
    <property type="project" value="UniProtKB-ARBA"/>
</dbReference>
<comment type="caution">
    <text evidence="17">The sequence shown here is derived from an EMBL/GenBank/DDBJ whole genome shotgun (WGS) entry which is preliminary data.</text>
</comment>
<name>A0AAV8P676_ENSVE</name>
<dbReference type="InterPro" id="IPR011009">
    <property type="entry name" value="Kinase-like_dom_sf"/>
</dbReference>
<evidence type="ECO:0000256" key="10">
    <source>
        <dbReference type="ARBA" id="ARBA00047899"/>
    </source>
</evidence>
<organism evidence="17 18">
    <name type="scientific">Ensete ventricosum</name>
    <name type="common">Abyssinian banana</name>
    <name type="synonym">Musa ensete</name>
    <dbReference type="NCBI Taxonomy" id="4639"/>
    <lineage>
        <taxon>Eukaryota</taxon>
        <taxon>Viridiplantae</taxon>
        <taxon>Streptophyta</taxon>
        <taxon>Embryophyta</taxon>
        <taxon>Tracheophyta</taxon>
        <taxon>Spermatophyta</taxon>
        <taxon>Magnoliopsida</taxon>
        <taxon>Liliopsida</taxon>
        <taxon>Zingiberales</taxon>
        <taxon>Musaceae</taxon>
        <taxon>Ensete</taxon>
    </lineage>
</organism>
<keyword evidence="4" id="KW-0723">Serine/threonine-protein kinase</keyword>
<dbReference type="PROSITE" id="PS50011">
    <property type="entry name" value="PROTEIN_KINASE_DOM"/>
    <property type="match status" value="1"/>
</dbReference>
<keyword evidence="15" id="KW-0472">Membrane</keyword>
<dbReference type="InterPro" id="IPR011989">
    <property type="entry name" value="ARM-like"/>
</dbReference>
<dbReference type="FunFam" id="3.30.200.20:FF:000042">
    <property type="entry name" value="Aurora kinase A"/>
    <property type="match status" value="1"/>
</dbReference>
<dbReference type="Proteomes" id="UP001222027">
    <property type="component" value="Unassembled WGS sequence"/>
</dbReference>
<dbReference type="SMART" id="SM00220">
    <property type="entry name" value="S_TKc"/>
    <property type="match status" value="1"/>
</dbReference>
<dbReference type="FunFam" id="1.25.10.10:FF:000223">
    <property type="entry name" value="Serine/threonine-protein kinase TIO"/>
    <property type="match status" value="1"/>
</dbReference>
<feature type="compositionally biased region" description="Polar residues" evidence="14">
    <location>
        <begin position="516"/>
        <end position="527"/>
    </location>
</feature>